<evidence type="ECO:0000256" key="1">
    <source>
        <dbReference type="SAM" id="Phobius"/>
    </source>
</evidence>
<feature type="transmembrane region" description="Helical" evidence="1">
    <location>
        <begin position="20"/>
        <end position="40"/>
    </location>
</feature>
<comment type="caution">
    <text evidence="2">The sequence shown here is derived from an EMBL/GenBank/DDBJ whole genome shotgun (WGS) entry which is preliminary data.</text>
</comment>
<proteinExistence type="predicted"/>
<keyword evidence="1" id="KW-1133">Transmembrane helix</keyword>
<gene>
    <name evidence="2" type="ORF">SDC9_189549</name>
</gene>
<evidence type="ECO:0000313" key="2">
    <source>
        <dbReference type="EMBL" id="MPN41993.1"/>
    </source>
</evidence>
<dbReference type="EMBL" id="VSSQ01099400">
    <property type="protein sequence ID" value="MPN41993.1"/>
    <property type="molecule type" value="Genomic_DNA"/>
</dbReference>
<dbReference type="AlphaFoldDB" id="A0A645I3D4"/>
<keyword evidence="1" id="KW-0472">Membrane</keyword>
<accession>A0A645I3D4</accession>
<reference evidence="2" key="1">
    <citation type="submission" date="2019-08" db="EMBL/GenBank/DDBJ databases">
        <authorList>
            <person name="Kucharzyk K."/>
            <person name="Murdoch R.W."/>
            <person name="Higgins S."/>
            <person name="Loffler F."/>
        </authorList>
    </citation>
    <scope>NUCLEOTIDE SEQUENCE</scope>
</reference>
<keyword evidence="1" id="KW-0812">Transmembrane</keyword>
<organism evidence="2">
    <name type="scientific">bioreactor metagenome</name>
    <dbReference type="NCBI Taxonomy" id="1076179"/>
    <lineage>
        <taxon>unclassified sequences</taxon>
        <taxon>metagenomes</taxon>
        <taxon>ecological metagenomes</taxon>
    </lineage>
</organism>
<name>A0A645I3D4_9ZZZZ</name>
<sequence>MLSINAIVNSAVQSEFLPGVYITGIFLSFAQSISIFTGLARVQAISFKFGHASITFLVIGS</sequence>
<protein>
    <submittedName>
        <fullName evidence="2">Uncharacterized protein</fullName>
    </submittedName>
</protein>